<feature type="transmembrane region" description="Helical" evidence="1">
    <location>
        <begin position="12"/>
        <end position="29"/>
    </location>
</feature>
<accession>A0A317E897</accession>
<name>A0A317E897_9PROT</name>
<dbReference type="Proteomes" id="UP000246077">
    <property type="component" value="Unassembled WGS sequence"/>
</dbReference>
<reference evidence="3" key="1">
    <citation type="submission" date="2018-05" db="EMBL/GenBank/DDBJ databases">
        <title>Zavarzinia sp. HR-AS.</title>
        <authorList>
            <person name="Lee Y."/>
            <person name="Jeon C.O."/>
        </authorList>
    </citation>
    <scope>NUCLEOTIDE SEQUENCE [LARGE SCALE GENOMIC DNA]</scope>
    <source>
        <strain evidence="3">DSM 1231</strain>
    </source>
</reference>
<evidence type="ECO:0000313" key="3">
    <source>
        <dbReference type="Proteomes" id="UP000246077"/>
    </source>
</evidence>
<dbReference type="AlphaFoldDB" id="A0A317E897"/>
<dbReference type="RefSeq" id="WP_109919401.1">
    <property type="nucleotide sequence ID" value="NZ_QGLF01000001.1"/>
</dbReference>
<keyword evidence="1" id="KW-0812">Transmembrane</keyword>
<comment type="caution">
    <text evidence="2">The sequence shown here is derived from an EMBL/GenBank/DDBJ whole genome shotgun (WGS) entry which is preliminary data.</text>
</comment>
<proteinExistence type="predicted"/>
<sequence length="128" mass="14329">MEFMDILSRWSGPIQLVSVALFGVAFLWLRSQFVSRSEFLDAAKAIGERATAQSERLTRGDAKFDLLAQKFETIPSRQQLTELALGLERVTGEIRVQGAQLAGAMQIMERVEASVTRHETIFSDAARR</sequence>
<keyword evidence="1" id="KW-0472">Membrane</keyword>
<gene>
    <name evidence="2" type="ORF">DKG75_02020</name>
</gene>
<evidence type="ECO:0008006" key="4">
    <source>
        <dbReference type="Google" id="ProtNLM"/>
    </source>
</evidence>
<evidence type="ECO:0000256" key="1">
    <source>
        <dbReference type="SAM" id="Phobius"/>
    </source>
</evidence>
<keyword evidence="3" id="KW-1185">Reference proteome</keyword>
<evidence type="ECO:0000313" key="2">
    <source>
        <dbReference type="EMBL" id="PWR23368.1"/>
    </source>
</evidence>
<protein>
    <recommendedName>
        <fullName evidence="4">DUF2730 domain-containing protein</fullName>
    </recommendedName>
</protein>
<organism evidence="2 3">
    <name type="scientific">Zavarzinia compransoris</name>
    <dbReference type="NCBI Taxonomy" id="1264899"/>
    <lineage>
        <taxon>Bacteria</taxon>
        <taxon>Pseudomonadati</taxon>
        <taxon>Pseudomonadota</taxon>
        <taxon>Alphaproteobacteria</taxon>
        <taxon>Rhodospirillales</taxon>
        <taxon>Zavarziniaceae</taxon>
        <taxon>Zavarzinia</taxon>
    </lineage>
</organism>
<dbReference type="EMBL" id="QGLF01000001">
    <property type="protein sequence ID" value="PWR23368.1"/>
    <property type="molecule type" value="Genomic_DNA"/>
</dbReference>
<keyword evidence="1" id="KW-1133">Transmembrane helix</keyword>